<organism evidence="1">
    <name type="scientific">Megaviridae environmental sample</name>
    <dbReference type="NCBI Taxonomy" id="1737588"/>
    <lineage>
        <taxon>Viruses</taxon>
        <taxon>Varidnaviria</taxon>
        <taxon>Bamfordvirae</taxon>
        <taxon>Nucleocytoviricota</taxon>
        <taxon>Megaviricetes</taxon>
        <taxon>Imitervirales</taxon>
        <taxon>Mimiviridae</taxon>
        <taxon>environmental samples</taxon>
    </lineage>
</organism>
<evidence type="ECO:0000313" key="1">
    <source>
        <dbReference type="EMBL" id="QFG74611.1"/>
    </source>
</evidence>
<accession>A0A5J6VMB3</accession>
<proteinExistence type="predicted"/>
<protein>
    <submittedName>
        <fullName evidence="1">Uncharacterized protein</fullName>
    </submittedName>
</protein>
<sequence length="306" mass="36378">MLKKYKYKLRILLVHTPSYKDKEYIKTKKKYNDNLKQFHKRYVKMKTILNKNIEFKIELFGFDGKKKKTYKKLSRTKIFKDIDNMPMGHLRNKLTPTNLSLFADYNKKKSNKNFGYSSEKKALDTIKRLKSESIKYQLYVITTMLGRAKNHPHQTKGMREAIRVFKKWLKKYNKQKGGGTRYKFLSINLIKKFIPLAEKYNISRVARGLEKPKSTDKSFLQVYKKISDKNKLKNLPVKKSNPTGLKWEKARENRINSKLSQMRKMNIPFFNKSGKLKGLPTKMHTILIMWGYSPYKDKLKNIEINI</sequence>
<dbReference type="EMBL" id="MN448289">
    <property type="protein sequence ID" value="QFG74611.1"/>
    <property type="molecule type" value="Genomic_DNA"/>
</dbReference>
<name>A0A5J6VMB3_9VIRU</name>
<dbReference type="Gene3D" id="1.20.120.1250">
    <property type="entry name" value="Sulfhydryl oxidase R596, ORFan domain"/>
    <property type="match status" value="1"/>
</dbReference>
<reference evidence="1" key="1">
    <citation type="journal article" date="2019" name="Philos. Trans. R. Soc. Lond., B, Biol. Sci.">
        <title>Targeted metagenomic recovery of four divergent viruses reveals shared and distinctive characteristics of giant viruses of marine eukaryotes.</title>
        <authorList>
            <person name="Needham D.M."/>
            <person name="Poirier C."/>
            <person name="Hehenberger E."/>
            <person name="Jimenez V."/>
            <person name="Swalwell J.E."/>
            <person name="Santoro A.E."/>
            <person name="Worden A.Z."/>
        </authorList>
    </citation>
    <scope>NUCLEOTIDE SEQUENCE</scope>
    <source>
        <strain evidence="1">MPacV-611</strain>
    </source>
</reference>